<evidence type="ECO:0000256" key="4">
    <source>
        <dbReference type="ARBA" id="ARBA00022454"/>
    </source>
</evidence>
<comment type="subcellular location">
    <subcellularLocation>
        <location evidence="13">Nucleus</location>
    </subcellularLocation>
    <subcellularLocation>
        <location evidence="13">Chromosome</location>
        <location evidence="13">Telomere</location>
    </subcellularLocation>
</comment>
<dbReference type="AlphaFoldDB" id="A0A261Y594"/>
<dbReference type="Pfam" id="PF21399">
    <property type="entry name" value="TERT_C"/>
    <property type="match status" value="1"/>
</dbReference>
<keyword evidence="9 13" id="KW-0779">Telomere</keyword>
<protein>
    <recommendedName>
        <fullName evidence="3 13">Telomerase reverse transcriptase</fullName>
        <ecNumber evidence="2 13">2.7.7.49</ecNumber>
    </recommendedName>
    <alternativeName>
        <fullName evidence="13">Telomerase catalytic subunit</fullName>
    </alternativeName>
</protein>
<dbReference type="PROSITE" id="PS50878">
    <property type="entry name" value="RT_POL"/>
    <property type="match status" value="1"/>
</dbReference>
<reference evidence="15 16" key="1">
    <citation type="journal article" date="2017" name="Mycologia">
        <title>Bifiguratus adelaidae, gen. et sp. nov., a new member of Mucoromycotina in endophytic and soil-dwelling habitats.</title>
        <authorList>
            <person name="Torres-Cruz T.J."/>
            <person name="Billingsley Tobias T.L."/>
            <person name="Almatruk M."/>
            <person name="Hesse C."/>
            <person name="Kuske C.R."/>
            <person name="Desiro A."/>
            <person name="Benucci G.M."/>
            <person name="Bonito G."/>
            <person name="Stajich J.E."/>
            <person name="Dunlap C."/>
            <person name="Arnold A.E."/>
            <person name="Porras-Alfaro A."/>
        </authorList>
    </citation>
    <scope>NUCLEOTIDE SEQUENCE [LARGE SCALE GENOMIC DNA]</scope>
    <source>
        <strain evidence="15 16">AZ0501</strain>
    </source>
</reference>
<keyword evidence="4 13" id="KW-0158">Chromosome</keyword>
<dbReference type="InterPro" id="IPR021891">
    <property type="entry name" value="Telomerase_RBD"/>
</dbReference>
<proteinExistence type="inferred from homology"/>
<organism evidence="15 16">
    <name type="scientific">Bifiguratus adelaidae</name>
    <dbReference type="NCBI Taxonomy" id="1938954"/>
    <lineage>
        <taxon>Eukaryota</taxon>
        <taxon>Fungi</taxon>
        <taxon>Fungi incertae sedis</taxon>
        <taxon>Mucoromycota</taxon>
        <taxon>Mucoromycotina</taxon>
        <taxon>Endogonomycetes</taxon>
        <taxon>Endogonales</taxon>
        <taxon>Endogonales incertae sedis</taxon>
        <taxon>Bifiguratus</taxon>
    </lineage>
</organism>
<keyword evidence="5 13" id="KW-0808">Transferase</keyword>
<name>A0A261Y594_9FUNG</name>
<gene>
    <name evidence="15" type="ORF">BZG36_00879</name>
</gene>
<dbReference type="Gene3D" id="1.10.132.70">
    <property type="match status" value="1"/>
</dbReference>
<dbReference type="Gene3D" id="3.30.70.2630">
    <property type="match status" value="1"/>
</dbReference>
<evidence type="ECO:0000259" key="14">
    <source>
        <dbReference type="PROSITE" id="PS50878"/>
    </source>
</evidence>
<keyword evidence="6 13" id="KW-0548">Nucleotidyltransferase</keyword>
<evidence type="ECO:0000256" key="6">
    <source>
        <dbReference type="ARBA" id="ARBA00022695"/>
    </source>
</evidence>
<dbReference type="PANTHER" id="PTHR12066:SF0">
    <property type="entry name" value="TELOMERASE REVERSE TRANSCRIPTASE"/>
    <property type="match status" value="1"/>
</dbReference>
<dbReference type="GO" id="GO:0007004">
    <property type="term" value="P:telomere maintenance via telomerase"/>
    <property type="evidence" value="ECO:0007669"/>
    <property type="project" value="TreeGrafter"/>
</dbReference>
<evidence type="ECO:0000256" key="1">
    <source>
        <dbReference type="ARBA" id="ARBA00008001"/>
    </source>
</evidence>
<accession>A0A261Y594</accession>
<dbReference type="InterPro" id="IPR000477">
    <property type="entry name" value="RT_dom"/>
</dbReference>
<evidence type="ECO:0000313" key="15">
    <source>
        <dbReference type="EMBL" id="OZJ05810.1"/>
    </source>
</evidence>
<dbReference type="PRINTS" id="PR01365">
    <property type="entry name" value="TELOMERASERT"/>
</dbReference>
<dbReference type="Proteomes" id="UP000242875">
    <property type="component" value="Unassembled WGS sequence"/>
</dbReference>
<sequence length="1075" mass="122384">MKRARTRSLGQQQRPSALLQAYFPNCHWTLYDYIVQVIPKRFEVHNLTLHLSDLNERQSVFLTEIIVAEPTDCTQKATGITVQKSSRSGRSIGEIVNRVLEGSVKDKNAQKSLNDCSILTYGYRSININRRASHAANYAAGHLFGVENYFPNTLVNSVKTADWEFLLDLIGDAAVAHILQNTFVFQYLSNNTYCQLSGSPLTELQTTRSITFAKRPRLRSQRRDSIETETMRLTCEREKAGSPEPPAVRTHISLASLKGTEVIFDRSRTLYARPLYEKSSRYCDIAKIWLGLPRDHILNRYQPVSFTENCLYDSEATETSVILDFDANEVQFKGSNLQVSDALPTSPIANVTTHSTIIVPSQSPLDFAAQHIIKYIFPQQFRLQPSIQQAATPTNRSKSFTRATSGLSRTANTFLQDSQGDAHREQEIMHIRSTKIPPRLRIAVSMVASMIKLHHKCQYAALLNHHCPQKANTSRDGMSPTLADCSSYYEVSCYIRSCLKRTVPDAFWGSTANREVIFKSVDLFVRLRRFESISLHTILQGFKTSDCSWLVPPPKPGGKAVLPSPCELAKRKELIEEFVFWVFDSLVIPLIRTCFYVTDSGPHRNRIFYYRQDVWALISEPYMKDLTTNALEKIDPKQVNRSHLGYSYVRLLPKDEGVRPIINLRRRQRPPGVNDYDMGPTSINGILTNALQILGYEKSMQPEKAGASVLGLNEIYSHIKRWKDAHYRASERLYFAKVDIAACFDSIDQDKLCNIIQDILREDEYLVQKYGVIHPSAGKIKKSYVKSALNGDEFPQFTTVAASVAQTLRNAVLVDQVLYRYEDKGTILELLSQHINENIIKTSCSNFLDSFFYGDMEKRKLAPISERPDSVLLRYIDDFLFISKDKTVVESFVRAMYKGFPEYNCTINPKKTLVNFDMTIGDQAIPCTKETDFPWCGLLINASTLGVRGDYARYDTAFVSDGLTIDRVRNPGDAFKHKLMQMLKAKFHPIYIDTTLSTKRTVCTNIYENYHLCAMRFHVYLKEFKSAQPFSDRFLFEAIMSLLSFGYVLLRSRTSSFSGRASGCQCEIGSHELSW</sequence>
<dbReference type="GO" id="GO:0070034">
    <property type="term" value="F:telomerase RNA binding"/>
    <property type="evidence" value="ECO:0007669"/>
    <property type="project" value="TreeGrafter"/>
</dbReference>
<dbReference type="GO" id="GO:0042162">
    <property type="term" value="F:telomeric DNA binding"/>
    <property type="evidence" value="ECO:0007669"/>
    <property type="project" value="TreeGrafter"/>
</dbReference>
<keyword evidence="10 13" id="KW-0695">RNA-directed DNA polymerase</keyword>
<keyword evidence="11 13" id="KW-0539">Nucleus</keyword>
<evidence type="ECO:0000256" key="2">
    <source>
        <dbReference type="ARBA" id="ARBA00012493"/>
    </source>
</evidence>
<evidence type="ECO:0000256" key="7">
    <source>
        <dbReference type="ARBA" id="ARBA00022723"/>
    </source>
</evidence>
<dbReference type="OrthoDB" id="289721at2759"/>
<comment type="caution">
    <text evidence="15">The sequence shown here is derived from an EMBL/GenBank/DDBJ whole genome shotgun (WGS) entry which is preliminary data.</text>
</comment>
<dbReference type="PANTHER" id="PTHR12066">
    <property type="entry name" value="TELOMERASE REVERSE TRANSCRIPTASE"/>
    <property type="match status" value="1"/>
</dbReference>
<dbReference type="GO" id="GO:0000333">
    <property type="term" value="C:telomerase catalytic core complex"/>
    <property type="evidence" value="ECO:0007669"/>
    <property type="project" value="TreeGrafter"/>
</dbReference>
<feature type="domain" description="Reverse transcriptase" evidence="14">
    <location>
        <begin position="633"/>
        <end position="940"/>
    </location>
</feature>
<dbReference type="Gene3D" id="1.10.357.90">
    <property type="match status" value="1"/>
</dbReference>
<evidence type="ECO:0000256" key="9">
    <source>
        <dbReference type="ARBA" id="ARBA00022895"/>
    </source>
</evidence>
<comment type="similarity">
    <text evidence="1 13">Belongs to the reverse transcriptase family. Telomerase subfamily.</text>
</comment>
<dbReference type="InterPro" id="IPR049139">
    <property type="entry name" value="TERT_C"/>
</dbReference>
<dbReference type="EMBL" id="MVBO01000009">
    <property type="protein sequence ID" value="OZJ05810.1"/>
    <property type="molecule type" value="Genomic_DNA"/>
</dbReference>
<evidence type="ECO:0000256" key="10">
    <source>
        <dbReference type="ARBA" id="ARBA00022918"/>
    </source>
</evidence>
<dbReference type="GO" id="GO:0003720">
    <property type="term" value="F:telomerase activity"/>
    <property type="evidence" value="ECO:0007669"/>
    <property type="project" value="InterPro"/>
</dbReference>
<dbReference type="InterPro" id="IPR003545">
    <property type="entry name" value="Telomerase_RT"/>
</dbReference>
<dbReference type="SMART" id="SM00975">
    <property type="entry name" value="Telomerase_RBD"/>
    <property type="match status" value="1"/>
</dbReference>
<dbReference type="InterPro" id="IPR049915">
    <property type="entry name" value="TERT_TEN"/>
</dbReference>
<dbReference type="Pfam" id="PF11474">
    <property type="entry name" value="TEN_TERT"/>
    <property type="match status" value="1"/>
</dbReference>
<evidence type="ECO:0000256" key="3">
    <source>
        <dbReference type="ARBA" id="ARBA00016182"/>
    </source>
</evidence>
<dbReference type="GO" id="GO:0000781">
    <property type="term" value="C:chromosome, telomeric region"/>
    <property type="evidence" value="ECO:0007669"/>
    <property type="project" value="UniProtKB-SubCell"/>
</dbReference>
<dbReference type="CDD" id="cd01648">
    <property type="entry name" value="TERT"/>
    <property type="match status" value="1"/>
</dbReference>
<evidence type="ECO:0000256" key="13">
    <source>
        <dbReference type="RuleBase" id="RU365061"/>
    </source>
</evidence>
<evidence type="ECO:0000256" key="5">
    <source>
        <dbReference type="ARBA" id="ARBA00022679"/>
    </source>
</evidence>
<dbReference type="GO" id="GO:0046872">
    <property type="term" value="F:metal ion binding"/>
    <property type="evidence" value="ECO:0007669"/>
    <property type="project" value="UniProtKB-KW"/>
</dbReference>
<evidence type="ECO:0000256" key="11">
    <source>
        <dbReference type="ARBA" id="ARBA00023242"/>
    </source>
</evidence>
<evidence type="ECO:0000256" key="12">
    <source>
        <dbReference type="ARBA" id="ARBA00048173"/>
    </source>
</evidence>
<comment type="catalytic activity">
    <reaction evidence="12 13">
        <text>DNA(n) + a 2'-deoxyribonucleoside 5'-triphosphate = DNA(n+1) + diphosphate</text>
        <dbReference type="Rhea" id="RHEA:22508"/>
        <dbReference type="Rhea" id="RHEA-COMP:17339"/>
        <dbReference type="Rhea" id="RHEA-COMP:17340"/>
        <dbReference type="ChEBI" id="CHEBI:33019"/>
        <dbReference type="ChEBI" id="CHEBI:61560"/>
        <dbReference type="ChEBI" id="CHEBI:173112"/>
        <dbReference type="EC" id="2.7.7.49"/>
    </reaction>
</comment>
<keyword evidence="7 13" id="KW-0479">Metal-binding</keyword>
<dbReference type="EC" id="2.7.7.49" evidence="2 13"/>
<dbReference type="Pfam" id="PF12009">
    <property type="entry name" value="Telomerase_RBD"/>
    <property type="match status" value="1"/>
</dbReference>
<keyword evidence="8 13" id="KW-0460">Magnesium</keyword>
<comment type="function">
    <text evidence="13">Telomerase is a ribonucleoprotein enzyme essential for the replication of chromosome termini in most eukaryotes. It elongates telomeres. It is a reverse transcriptase that adds simple sequence repeats to chromosome ends by copying a template sequence within the RNA component of the enzyme.</text>
</comment>
<evidence type="ECO:0000256" key="8">
    <source>
        <dbReference type="ARBA" id="ARBA00022842"/>
    </source>
</evidence>
<evidence type="ECO:0000313" key="16">
    <source>
        <dbReference type="Proteomes" id="UP000242875"/>
    </source>
</evidence>
<keyword evidence="16" id="KW-1185">Reference proteome</keyword>